<dbReference type="InterPro" id="IPR011989">
    <property type="entry name" value="ARM-like"/>
</dbReference>
<dbReference type="PANTHER" id="PTHR12827:SF3">
    <property type="entry name" value="ANAPHASE-PROMOTING COMPLEX SUBUNIT 1"/>
    <property type="match status" value="1"/>
</dbReference>
<protein>
    <submittedName>
        <fullName evidence="7">Negative regulator of mitosis</fullName>
    </submittedName>
</protein>
<proteinExistence type="inferred from homology"/>
<comment type="similarity">
    <text evidence="1">Belongs to the APC1 family.</text>
</comment>
<feature type="domain" description="Anaphase-promoting complex subunit 1 N-terminal" evidence="6">
    <location>
        <begin position="30"/>
        <end position="749"/>
    </location>
</feature>
<sequence length="1959" mass="219450">MATVKSLGLHQPSGLQHAINEQLLPPNPPPTSYTWDISTEDRFDGDLEDEILSTEHCVVWCRGGIFRKTFRFELEKEPVVQALLAYFPASKDDKSTQEEEAQSDQRPALSKALVVFLKTQAHIYFLSGTSHIVHMPFEVETAFAGPVGVIIQRKQKAESVAPISFKFPRVPPNSFVSSQLTAFNSSQLTAFSVEGLGKPKALPLRLSSTLDNLWEAPLEQPESRWPRLVSLTDPLLELGLVVTNQEPQNGKSLRQTAAKKLTFLDSAEEVLHVEEIKIPGALTQDLSQPLIIAVTINRETSEYTVWRLTYLQHEDRFLARQKDAKSKTARRRSSMPPAFASTPGTPVQPNLRESFGAPLPGKRPRKSERLEKPMIDLVSSLEQQDKEGSGVARRSSRRVSSMLARADLSASHERAILPDQPLLSSHAGPRRHESQGSHARLSANYAHQIHPSLSSLLAAPFYEGLDEGFHNMGLDDHEFDGLQHEILFTKLHSVPMNNSNVRYSDQPARTKTKVFILVAPPFAIDGHDQSQLLIGIQDATERRLQLLTLELGIQRGTNMATKQGKKNIPDGTTVVATVVDRRHAQNVVDSCKLMDGDHSAILILSESMDGRHELSTQAPWSVLTKISLSLLFVDNTRSLQYRGRVVDRDVTQRKSEVIDLSNGSIVGVRHPRQGGIVDVVDAEGRLHELRIQLEPRSPHVRRVLDVCRSILPHALGEHIFAGWLHCMQWIGGHGETNTDIEWSAMTVLLLSLFLSLGRTDTKPFPKTRQLPRRRRHPSGSFGSIRESEDWRYLEKTETSNSLGCPTWMMNGGWQWALDEDGDDSGDENPSTTFISKHIPMAKEYMASVLGETAFGAAGYMPTSLGKSIESRRKVAVDVFMGLHLLLEEEKLDIMTPEFRSPGRADLRVIMCQIARWLRWPSFIAIYEAGIQEDVDQRHDSGMFVNRLCDTKLTIRSDLNLRPAVPQPPVRPDVVNWIQSRLTGERRVPYITPADIYYAGSQLSEAEKSQDRRWEFILPRTLMFKQFFKYMKPSTSAVQMVEAMRDAGITPLILDTLPEAILAPLRDAISLCQPHPPTSWSKDLLELVDRRDISLILAPGKQAKPSASKILTPTHNATWDYKLLCQSVDESNNIGYDEGEGTERQAIIRSLFKEDRRLNEAQDLLSTHKARLVRLDPHPSWPESEYLEKQKELVTRIATGTLAIPAGRALLYYSLRYPLITQKFHIGGFNLNCIVKPTNTTVGVDKSQFSEEKVCWGFFHQGVAAGLAISPQAQGIDTSWILYNKPGQDLNNRHAGFLLALGLNGHLKDVAKWVAFKYLTPKHTMTSIGLLLGLAASYMGTMDSLITRLLSVHATRMLPRGAAELNLSPLTQTSGIMGIGLLYANSQHRRMSEIMLSEIEHIDEEDEEEPLRSECYRLAAGFALGFINLGKGNDLKGLHDMRLTEKLISHATTTKNIEIVHILDRAAAGAVMALALIYMKSEDQIVARKIDIPNSVLQFDYIRPDILLLRTLTKNLIMWSKIEPTFAWIRKNLPRPYRSQFKLQSTTKLQSTDMAFHSIVAGLCFSIALRFSGSASPKVRDLLLYYLDQFMRIAQIPSTANMHPNGNPPYDEELTRTNARMCQDIVAISASIVMAGTGDIPVLRRLRALHGRDDPETPYGSHLAAHLAIGALFLGCGTATFGTSNLAIASLLVAFYPIFPTSVMDNRSHLQALRHFWVLATEQRCLVTKDVLTGQPITVPVQIRMRKNTSTEPVLNRTAPCILPPINQIASLSTTCGPQFWDVELDFSNPEVRAAFQDTQSLYLRRRPPREGAFASTLRALGRDEKGKDPLEWVFGLEGLRGISYAERAVVLERGDDTQHSSSAVDARLEMAKGIAEGTDRERLEGARLLFEWASIRDRLRDTNMFDSQETITESHVRREAESEDDQDATVEDGDVWWMRDSVIENLKGMVWLASREGEH</sequence>
<dbReference type="GO" id="GO:0051301">
    <property type="term" value="P:cell division"/>
    <property type="evidence" value="ECO:0007669"/>
    <property type="project" value="UniProtKB-KW"/>
</dbReference>
<dbReference type="Gene3D" id="1.25.10.10">
    <property type="entry name" value="Leucine-rich Repeat Variant"/>
    <property type="match status" value="2"/>
</dbReference>
<feature type="region of interest" description="Disordered" evidence="5">
    <location>
        <begin position="321"/>
        <end position="399"/>
    </location>
</feature>
<keyword evidence="2" id="KW-0132">Cell division</keyword>
<evidence type="ECO:0000256" key="5">
    <source>
        <dbReference type="SAM" id="MobiDB-lite"/>
    </source>
</evidence>
<feature type="compositionally biased region" description="Low complexity" evidence="5">
    <location>
        <begin position="389"/>
        <end position="399"/>
    </location>
</feature>
<feature type="region of interest" description="Disordered" evidence="5">
    <location>
        <begin position="415"/>
        <end position="439"/>
    </location>
</feature>
<dbReference type="Pfam" id="PF12859">
    <property type="entry name" value="ANAPC1"/>
    <property type="match status" value="1"/>
</dbReference>
<accession>A0A420TJU9</accession>
<dbReference type="Proteomes" id="UP000283569">
    <property type="component" value="Unassembled WGS sequence"/>
</dbReference>
<organism evidence="7 8">
    <name type="scientific">Gibberella intermedia</name>
    <name type="common">Bulb rot disease fungus</name>
    <name type="synonym">Fusarium proliferatum</name>
    <dbReference type="NCBI Taxonomy" id="948311"/>
    <lineage>
        <taxon>Eukaryota</taxon>
        <taxon>Fungi</taxon>
        <taxon>Dikarya</taxon>
        <taxon>Ascomycota</taxon>
        <taxon>Pezizomycotina</taxon>
        <taxon>Sordariomycetes</taxon>
        <taxon>Hypocreomycetidae</taxon>
        <taxon>Hypocreales</taxon>
        <taxon>Nectriaceae</taxon>
        <taxon>Fusarium</taxon>
        <taxon>Fusarium fujikuroi species complex</taxon>
    </lineage>
</organism>
<dbReference type="InterPro" id="IPR024990">
    <property type="entry name" value="Apc1"/>
</dbReference>
<dbReference type="GO" id="GO:0031145">
    <property type="term" value="P:anaphase-promoting complex-dependent catabolic process"/>
    <property type="evidence" value="ECO:0007669"/>
    <property type="project" value="TreeGrafter"/>
</dbReference>
<evidence type="ECO:0000256" key="2">
    <source>
        <dbReference type="ARBA" id="ARBA00022618"/>
    </source>
</evidence>
<keyword evidence="3" id="KW-0498">Mitosis</keyword>
<evidence type="ECO:0000313" key="8">
    <source>
        <dbReference type="Proteomes" id="UP000283569"/>
    </source>
</evidence>
<feature type="region of interest" description="Disordered" evidence="5">
    <location>
        <begin position="764"/>
        <end position="783"/>
    </location>
</feature>
<dbReference type="InterPro" id="IPR049255">
    <property type="entry name" value="Apc1_N"/>
</dbReference>
<evidence type="ECO:0000313" key="7">
    <source>
        <dbReference type="EMBL" id="RKL41794.1"/>
    </source>
</evidence>
<dbReference type="GO" id="GO:0060090">
    <property type="term" value="F:molecular adaptor activity"/>
    <property type="evidence" value="ECO:0007669"/>
    <property type="project" value="TreeGrafter"/>
</dbReference>
<dbReference type="GO" id="GO:0070979">
    <property type="term" value="P:protein K11-linked ubiquitination"/>
    <property type="evidence" value="ECO:0007669"/>
    <property type="project" value="TreeGrafter"/>
</dbReference>
<name>A0A420TJU9_GIBIN</name>
<dbReference type="GO" id="GO:0005680">
    <property type="term" value="C:anaphase-promoting complex"/>
    <property type="evidence" value="ECO:0007669"/>
    <property type="project" value="InterPro"/>
</dbReference>
<dbReference type="PANTHER" id="PTHR12827">
    <property type="entry name" value="MEIOTIC CHECKPOINT REGULATOR TSG24 FAMILY MEMBER"/>
    <property type="match status" value="1"/>
</dbReference>
<dbReference type="GO" id="GO:0007091">
    <property type="term" value="P:metaphase/anaphase transition of mitotic cell cycle"/>
    <property type="evidence" value="ECO:0007669"/>
    <property type="project" value="TreeGrafter"/>
</dbReference>
<keyword evidence="4" id="KW-0131">Cell cycle</keyword>
<evidence type="ECO:0000256" key="1">
    <source>
        <dbReference type="ARBA" id="ARBA00010547"/>
    </source>
</evidence>
<gene>
    <name evidence="7" type="ORF">BFJ72_g5134</name>
</gene>
<reference evidence="7 8" key="1">
    <citation type="journal article" date="2018" name="Sci. Rep.">
        <title>Characterisation of pathogen-specific regions and novel effector candidates in Fusarium oxysporum f. sp. cepae.</title>
        <authorList>
            <person name="Armitage A.D."/>
            <person name="Taylor A."/>
            <person name="Sobczyk M.K."/>
            <person name="Baxter L."/>
            <person name="Greenfield B.P."/>
            <person name="Bates H.J."/>
            <person name="Wilson F."/>
            <person name="Jackson A.C."/>
            <person name="Ott S."/>
            <person name="Harrison R.J."/>
            <person name="Clarkson J.P."/>
        </authorList>
    </citation>
    <scope>NUCLEOTIDE SEQUENCE [LARGE SCALE GENOMIC DNA]</scope>
    <source>
        <strain evidence="7 8">Fp_A8</strain>
    </source>
</reference>
<evidence type="ECO:0000256" key="3">
    <source>
        <dbReference type="ARBA" id="ARBA00022776"/>
    </source>
</evidence>
<dbReference type="FunFam" id="1.25.10.10:FF:000531">
    <property type="entry name" value="Negative regulator of mitosis"/>
    <property type="match status" value="1"/>
</dbReference>
<dbReference type="EMBL" id="MRDB01000014">
    <property type="protein sequence ID" value="RKL41794.1"/>
    <property type="molecule type" value="Genomic_DNA"/>
</dbReference>
<evidence type="ECO:0000259" key="6">
    <source>
        <dbReference type="Pfam" id="PF12859"/>
    </source>
</evidence>
<dbReference type="FunFam" id="1.25.10.10:FF:000283">
    <property type="entry name" value="Anaphase-promoting complex subunit 1"/>
    <property type="match status" value="1"/>
</dbReference>
<feature type="compositionally biased region" description="Acidic residues" evidence="5">
    <location>
        <begin position="1921"/>
        <end position="1931"/>
    </location>
</feature>
<comment type="caution">
    <text evidence="7">The sequence shown here is derived from an EMBL/GenBank/DDBJ whole genome shotgun (WGS) entry which is preliminary data.</text>
</comment>
<evidence type="ECO:0000256" key="4">
    <source>
        <dbReference type="ARBA" id="ARBA00023306"/>
    </source>
</evidence>
<feature type="region of interest" description="Disordered" evidence="5">
    <location>
        <begin position="1910"/>
        <end position="1931"/>
    </location>
</feature>